<evidence type="ECO:0008006" key="4">
    <source>
        <dbReference type="Google" id="ProtNLM"/>
    </source>
</evidence>
<protein>
    <recommendedName>
        <fullName evidence="4">ATP-grasp-modified RiPP</fullName>
    </recommendedName>
</protein>
<feature type="region of interest" description="Disordered" evidence="1">
    <location>
        <begin position="47"/>
        <end position="88"/>
    </location>
</feature>
<gene>
    <name evidence="2" type="ORF">GUY60_04115</name>
</gene>
<dbReference type="EMBL" id="JAAAHS010000016">
    <property type="protein sequence ID" value="NBE50622.1"/>
    <property type="molecule type" value="Genomic_DNA"/>
</dbReference>
<feature type="compositionally biased region" description="Acidic residues" evidence="1">
    <location>
        <begin position="79"/>
        <end position="88"/>
    </location>
</feature>
<organism evidence="2 3">
    <name type="scientific">Streptomyces boluensis</name>
    <dbReference type="NCBI Taxonomy" id="1775135"/>
    <lineage>
        <taxon>Bacteria</taxon>
        <taxon>Bacillati</taxon>
        <taxon>Actinomycetota</taxon>
        <taxon>Actinomycetes</taxon>
        <taxon>Kitasatosporales</taxon>
        <taxon>Streptomycetaceae</taxon>
        <taxon>Streptomyces</taxon>
    </lineage>
</organism>
<proteinExistence type="predicted"/>
<reference evidence="2" key="1">
    <citation type="submission" date="2020-01" db="EMBL/GenBank/DDBJ databases">
        <title>Whole-genome analyses of novel actinobacteria.</title>
        <authorList>
            <person name="Sahin N."/>
        </authorList>
    </citation>
    <scope>NUCLEOTIDE SEQUENCE</scope>
    <source>
        <strain evidence="2">YC537</strain>
    </source>
</reference>
<sequence length="88" mass="9171">MSTDGPALLPELSEGDGPSPFAFRFLVPAPTTGGILPCDVAYDEDTQRGTYEGLPPGVYMTKNPPKTYGPTAPTGQMDAPDDPGPSDD</sequence>
<evidence type="ECO:0000256" key="1">
    <source>
        <dbReference type="SAM" id="MobiDB-lite"/>
    </source>
</evidence>
<keyword evidence="3" id="KW-1185">Reference proteome</keyword>
<dbReference type="OrthoDB" id="4235272at2"/>
<dbReference type="AlphaFoldDB" id="A0A964UL34"/>
<accession>A0A964UL34</accession>
<comment type="caution">
    <text evidence="2">The sequence shown here is derived from an EMBL/GenBank/DDBJ whole genome shotgun (WGS) entry which is preliminary data.</text>
</comment>
<dbReference type="Proteomes" id="UP000598297">
    <property type="component" value="Unassembled WGS sequence"/>
</dbReference>
<evidence type="ECO:0000313" key="2">
    <source>
        <dbReference type="EMBL" id="NBE50622.1"/>
    </source>
</evidence>
<evidence type="ECO:0000313" key="3">
    <source>
        <dbReference type="Proteomes" id="UP000598297"/>
    </source>
</evidence>
<name>A0A964UL34_9ACTN</name>